<keyword evidence="5 12" id="KW-0597">Phosphoprotein</keyword>
<evidence type="ECO:0000256" key="10">
    <source>
        <dbReference type="ARBA" id="ARBA00023012"/>
    </source>
</evidence>
<protein>
    <recommendedName>
        <fullName evidence="3">histidine kinase</fullName>
        <ecNumber evidence="3">2.7.13.3</ecNumber>
    </recommendedName>
</protein>
<keyword evidence="4" id="KW-1003">Cell membrane</keyword>
<dbReference type="AlphaFoldDB" id="A0A917TCU2"/>
<dbReference type="PROSITE" id="PS50110">
    <property type="entry name" value="RESPONSE_REGULATORY"/>
    <property type="match status" value="1"/>
</dbReference>
<dbReference type="SUPFAM" id="SSF158472">
    <property type="entry name" value="HAMP domain-like"/>
    <property type="match status" value="1"/>
</dbReference>
<dbReference type="Pfam" id="PF00072">
    <property type="entry name" value="Response_reg"/>
    <property type="match status" value="1"/>
</dbReference>
<dbReference type="GO" id="GO:0005524">
    <property type="term" value="F:ATP binding"/>
    <property type="evidence" value="ECO:0007669"/>
    <property type="project" value="UniProtKB-KW"/>
</dbReference>
<dbReference type="Proteomes" id="UP000618460">
    <property type="component" value="Unassembled WGS sequence"/>
</dbReference>
<dbReference type="InterPro" id="IPR004358">
    <property type="entry name" value="Sig_transdc_His_kin-like_C"/>
</dbReference>
<evidence type="ECO:0000256" key="11">
    <source>
        <dbReference type="ARBA" id="ARBA00023136"/>
    </source>
</evidence>
<dbReference type="InterPro" id="IPR011006">
    <property type="entry name" value="CheY-like_superfamily"/>
</dbReference>
<evidence type="ECO:0000256" key="8">
    <source>
        <dbReference type="ARBA" id="ARBA00022777"/>
    </source>
</evidence>
<evidence type="ECO:0000256" key="2">
    <source>
        <dbReference type="ARBA" id="ARBA00004651"/>
    </source>
</evidence>
<proteinExistence type="predicted"/>
<accession>A0A917TCU2</accession>
<feature type="transmembrane region" description="Helical" evidence="14">
    <location>
        <begin position="12"/>
        <end position="37"/>
    </location>
</feature>
<gene>
    <name evidence="18" type="ORF">GCM10011351_00840</name>
</gene>
<dbReference type="SUPFAM" id="SSF55874">
    <property type="entry name" value="ATPase domain of HSP90 chaperone/DNA topoisomerase II/histidine kinase"/>
    <property type="match status" value="1"/>
</dbReference>
<dbReference type="InterPro" id="IPR005467">
    <property type="entry name" value="His_kinase_dom"/>
</dbReference>
<dbReference type="SUPFAM" id="SSF55781">
    <property type="entry name" value="GAF domain-like"/>
    <property type="match status" value="1"/>
</dbReference>
<evidence type="ECO:0000259" key="15">
    <source>
        <dbReference type="PROSITE" id="PS50109"/>
    </source>
</evidence>
<dbReference type="Pfam" id="PF02518">
    <property type="entry name" value="HATPase_c"/>
    <property type="match status" value="1"/>
</dbReference>
<dbReference type="SMART" id="SM00304">
    <property type="entry name" value="HAMP"/>
    <property type="match status" value="1"/>
</dbReference>
<dbReference type="Gene3D" id="3.30.450.40">
    <property type="match status" value="1"/>
</dbReference>
<feature type="transmembrane region" description="Helical" evidence="14">
    <location>
        <begin position="186"/>
        <end position="204"/>
    </location>
</feature>
<evidence type="ECO:0000313" key="18">
    <source>
        <dbReference type="EMBL" id="GGM18885.1"/>
    </source>
</evidence>
<comment type="catalytic activity">
    <reaction evidence="1">
        <text>ATP + protein L-histidine = ADP + protein N-phospho-L-histidine.</text>
        <dbReference type="EC" id="2.7.13.3"/>
    </reaction>
</comment>
<dbReference type="SMART" id="SM00388">
    <property type="entry name" value="HisKA"/>
    <property type="match status" value="1"/>
</dbReference>
<dbReference type="Gene3D" id="6.10.340.10">
    <property type="match status" value="1"/>
</dbReference>
<dbReference type="Pfam" id="PF13185">
    <property type="entry name" value="GAF_2"/>
    <property type="match status" value="1"/>
</dbReference>
<keyword evidence="9" id="KW-0067">ATP-binding</keyword>
<sequence>MKIKNYLQQSLSLQFVGLMLRVLLFIVIGAVVIAFGYRQLNQFHANQNNLLEQKETIIKQIDNSFNQAFFDFRGYFAFENEALKASGYAQEEKLRGLLVDFEEVAETPEDHIFLDDVREYLDYYYGELVPEVITEFEQGDREEVQQVANQGATKTLSTFQTEVRNYRSKVDNQIESNYELLTERNSYILIIVGIYLLSIIVILFRMTRIMFKNVGQPLSEFAEVANEIAAGKEVDVNVNLISNRKDELGRLSVAFKKMVVSLQDKEQDLIGHNEELIAQQDEFEAQQVELETALANLKRSENNLTHRNDFVKGISNSLNKQTVLDEIIVNMCKITEADQGIISFLDEDDYASYGISKAGEEQFLNNLDNGLNEKLVRYKESFTVKRELDQNEKGFHEEKSYGYDLYLPIVDVENEVTAVLVLSRFGSPFLEEQLEEYEGFAKQISISLENIQMYDQSEEDRMRNQDILNTVLEGIQLVDLDGKTIQVNQKLCNTFGCNSWTNGILGLSMVEWLDGMKSYIQEKDDFSLFLTRAIEAVDIDDSFTYRINNTNKVYKVYANSLFHDEEKIGTVFVHRDITKEAEIDQMKSEFVSTVSHELRTPLASIYGYTELMLNRELKPERQKKYLTTIYQETKRLTSLINDFLDVQRMEAGKQSYEKKYIDLLEIIEKVVDSQKINTTEHHFEVQVDTSFTTVLGDKDKLKQVFTNLISNAIKYSPNGGKIQIQLYQDSGYLQTAIKDEGLGIPTDALDKLFSKFYRVDNSDRRTIGGTGLGLAIVKEISYAHDGDVFVSSEYGKGSTFTIKLPLVETISNTTDPIESTKADEGYKVFIIEDDRSLAGLIEQELEENKFFVHSFTKATDALKQLKVELPHAIVLDLNLEAGEMDGWGFMRELKSMQVPYSDIPIIISSALEEQDKSLALGAADYLVKPYKASDLSRTLLQTLLKKEKRGQIFIPDPKKDE</sequence>
<evidence type="ECO:0000313" key="19">
    <source>
        <dbReference type="Proteomes" id="UP000618460"/>
    </source>
</evidence>
<comment type="subcellular location">
    <subcellularLocation>
        <location evidence="2">Cell membrane</location>
        <topology evidence="2">Multi-pass membrane protein</topology>
    </subcellularLocation>
</comment>
<feature type="modified residue" description="4-aspartylphosphate" evidence="12">
    <location>
        <position position="876"/>
    </location>
</feature>
<dbReference type="Pfam" id="PF00512">
    <property type="entry name" value="HisKA"/>
    <property type="match status" value="1"/>
</dbReference>
<dbReference type="CDD" id="cd00082">
    <property type="entry name" value="HisKA"/>
    <property type="match status" value="1"/>
</dbReference>
<evidence type="ECO:0000256" key="13">
    <source>
        <dbReference type="SAM" id="Coils"/>
    </source>
</evidence>
<dbReference type="InterPro" id="IPR029016">
    <property type="entry name" value="GAF-like_dom_sf"/>
</dbReference>
<keyword evidence="7" id="KW-0547">Nucleotide-binding</keyword>
<dbReference type="GO" id="GO:0000155">
    <property type="term" value="F:phosphorelay sensor kinase activity"/>
    <property type="evidence" value="ECO:0007669"/>
    <property type="project" value="InterPro"/>
</dbReference>
<evidence type="ECO:0000256" key="14">
    <source>
        <dbReference type="SAM" id="Phobius"/>
    </source>
</evidence>
<dbReference type="CDD" id="cd00075">
    <property type="entry name" value="HATPase"/>
    <property type="match status" value="1"/>
</dbReference>
<dbReference type="SUPFAM" id="SSF47384">
    <property type="entry name" value="Homodimeric domain of signal transducing histidine kinase"/>
    <property type="match status" value="1"/>
</dbReference>
<dbReference type="OrthoDB" id="9813151at2"/>
<evidence type="ECO:0000256" key="12">
    <source>
        <dbReference type="PROSITE-ProRule" id="PRU00169"/>
    </source>
</evidence>
<dbReference type="FunFam" id="1.10.287.130:FF:000001">
    <property type="entry name" value="Two-component sensor histidine kinase"/>
    <property type="match status" value="1"/>
</dbReference>
<dbReference type="InterPro" id="IPR003660">
    <property type="entry name" value="HAMP_dom"/>
</dbReference>
<keyword evidence="14" id="KW-1133">Transmembrane helix</keyword>
<evidence type="ECO:0000256" key="9">
    <source>
        <dbReference type="ARBA" id="ARBA00022840"/>
    </source>
</evidence>
<organism evidence="18 19">
    <name type="scientific">Paraliobacillus quinghaiensis</name>
    <dbReference type="NCBI Taxonomy" id="470815"/>
    <lineage>
        <taxon>Bacteria</taxon>
        <taxon>Bacillati</taxon>
        <taxon>Bacillota</taxon>
        <taxon>Bacilli</taxon>
        <taxon>Bacillales</taxon>
        <taxon>Bacillaceae</taxon>
        <taxon>Paraliobacillus</taxon>
    </lineage>
</organism>
<evidence type="ECO:0000256" key="6">
    <source>
        <dbReference type="ARBA" id="ARBA00022679"/>
    </source>
</evidence>
<dbReference type="PRINTS" id="PR00344">
    <property type="entry name" value="BCTRLSENSOR"/>
</dbReference>
<reference evidence="18" key="2">
    <citation type="submission" date="2020-09" db="EMBL/GenBank/DDBJ databases">
        <authorList>
            <person name="Sun Q."/>
            <person name="Zhou Y."/>
        </authorList>
    </citation>
    <scope>NUCLEOTIDE SEQUENCE</scope>
    <source>
        <strain evidence="18">CGMCC 1.6333</strain>
    </source>
</reference>
<comment type="caution">
    <text evidence="18">The sequence shown here is derived from an EMBL/GenBank/DDBJ whole genome shotgun (WGS) entry which is preliminary data.</text>
</comment>
<name>A0A917TCU2_9BACI</name>
<dbReference type="Gene3D" id="1.10.287.130">
    <property type="match status" value="1"/>
</dbReference>
<dbReference type="Gene3D" id="3.40.50.2300">
    <property type="match status" value="1"/>
</dbReference>
<dbReference type="InterPro" id="IPR035965">
    <property type="entry name" value="PAS-like_dom_sf"/>
</dbReference>
<dbReference type="PANTHER" id="PTHR43547:SF2">
    <property type="entry name" value="HYBRID SIGNAL TRANSDUCTION HISTIDINE KINASE C"/>
    <property type="match status" value="1"/>
</dbReference>
<dbReference type="SUPFAM" id="SSF52172">
    <property type="entry name" value="CheY-like"/>
    <property type="match status" value="1"/>
</dbReference>
<dbReference type="SMART" id="SM00387">
    <property type="entry name" value="HATPase_c"/>
    <property type="match status" value="1"/>
</dbReference>
<keyword evidence="6" id="KW-0808">Transferase</keyword>
<dbReference type="SMART" id="SM00448">
    <property type="entry name" value="REC"/>
    <property type="match status" value="1"/>
</dbReference>
<keyword evidence="10" id="KW-0902">Two-component regulatory system</keyword>
<dbReference type="EMBL" id="BMLG01000001">
    <property type="protein sequence ID" value="GGM18885.1"/>
    <property type="molecule type" value="Genomic_DNA"/>
</dbReference>
<dbReference type="Pfam" id="PF00672">
    <property type="entry name" value="HAMP"/>
    <property type="match status" value="1"/>
</dbReference>
<dbReference type="InterPro" id="IPR036890">
    <property type="entry name" value="HATPase_C_sf"/>
</dbReference>
<evidence type="ECO:0000256" key="7">
    <source>
        <dbReference type="ARBA" id="ARBA00022741"/>
    </source>
</evidence>
<dbReference type="Gene3D" id="3.30.450.20">
    <property type="entry name" value="PAS domain"/>
    <property type="match status" value="1"/>
</dbReference>
<feature type="coiled-coil region" evidence="13">
    <location>
        <begin position="262"/>
        <end position="303"/>
    </location>
</feature>
<dbReference type="PROSITE" id="PS50109">
    <property type="entry name" value="HIS_KIN"/>
    <property type="match status" value="1"/>
</dbReference>
<keyword evidence="8" id="KW-0418">Kinase</keyword>
<evidence type="ECO:0000259" key="16">
    <source>
        <dbReference type="PROSITE" id="PS50110"/>
    </source>
</evidence>
<evidence type="ECO:0000256" key="1">
    <source>
        <dbReference type="ARBA" id="ARBA00000085"/>
    </source>
</evidence>
<evidence type="ECO:0000256" key="5">
    <source>
        <dbReference type="ARBA" id="ARBA00022553"/>
    </source>
</evidence>
<dbReference type="PANTHER" id="PTHR43547">
    <property type="entry name" value="TWO-COMPONENT HISTIDINE KINASE"/>
    <property type="match status" value="1"/>
</dbReference>
<keyword evidence="14" id="KW-0812">Transmembrane</keyword>
<dbReference type="CDD" id="cd06225">
    <property type="entry name" value="HAMP"/>
    <property type="match status" value="1"/>
</dbReference>
<dbReference type="InterPro" id="IPR003594">
    <property type="entry name" value="HATPase_dom"/>
</dbReference>
<dbReference type="FunFam" id="3.30.565.10:FF:000006">
    <property type="entry name" value="Sensor histidine kinase WalK"/>
    <property type="match status" value="1"/>
</dbReference>
<evidence type="ECO:0000259" key="17">
    <source>
        <dbReference type="PROSITE" id="PS50885"/>
    </source>
</evidence>
<dbReference type="Gene3D" id="3.30.565.10">
    <property type="entry name" value="Histidine kinase-like ATPase, C-terminal domain"/>
    <property type="match status" value="1"/>
</dbReference>
<feature type="domain" description="Histidine kinase" evidence="15">
    <location>
        <begin position="593"/>
        <end position="808"/>
    </location>
</feature>
<evidence type="ECO:0000256" key="3">
    <source>
        <dbReference type="ARBA" id="ARBA00012438"/>
    </source>
</evidence>
<dbReference type="InterPro" id="IPR036097">
    <property type="entry name" value="HisK_dim/P_sf"/>
</dbReference>
<feature type="domain" description="Response regulatory" evidence="16">
    <location>
        <begin position="827"/>
        <end position="943"/>
    </location>
</feature>
<dbReference type="InterPro" id="IPR001789">
    <property type="entry name" value="Sig_transdc_resp-reg_receiver"/>
</dbReference>
<keyword evidence="11 14" id="KW-0472">Membrane</keyword>
<dbReference type="PROSITE" id="PS50885">
    <property type="entry name" value="HAMP"/>
    <property type="match status" value="1"/>
</dbReference>
<feature type="domain" description="HAMP" evidence="17">
    <location>
        <begin position="212"/>
        <end position="267"/>
    </location>
</feature>
<dbReference type="InterPro" id="IPR003018">
    <property type="entry name" value="GAF"/>
</dbReference>
<dbReference type="SUPFAM" id="SSF55785">
    <property type="entry name" value="PYP-like sensor domain (PAS domain)"/>
    <property type="match status" value="1"/>
</dbReference>
<keyword evidence="19" id="KW-1185">Reference proteome</keyword>
<dbReference type="GO" id="GO:0005886">
    <property type="term" value="C:plasma membrane"/>
    <property type="evidence" value="ECO:0007669"/>
    <property type="project" value="UniProtKB-SubCell"/>
</dbReference>
<dbReference type="EC" id="2.7.13.3" evidence="3"/>
<reference evidence="18" key="1">
    <citation type="journal article" date="2014" name="Int. J. Syst. Evol. Microbiol.">
        <title>Complete genome sequence of Corynebacterium casei LMG S-19264T (=DSM 44701T), isolated from a smear-ripened cheese.</title>
        <authorList>
            <consortium name="US DOE Joint Genome Institute (JGI-PGF)"/>
            <person name="Walter F."/>
            <person name="Albersmeier A."/>
            <person name="Kalinowski J."/>
            <person name="Ruckert C."/>
        </authorList>
    </citation>
    <scope>NUCLEOTIDE SEQUENCE</scope>
    <source>
        <strain evidence="18">CGMCC 1.6333</strain>
    </source>
</reference>
<dbReference type="InterPro" id="IPR003661">
    <property type="entry name" value="HisK_dim/P_dom"/>
</dbReference>
<evidence type="ECO:0000256" key="4">
    <source>
        <dbReference type="ARBA" id="ARBA00022475"/>
    </source>
</evidence>
<dbReference type="RefSeq" id="WP_117152605.1">
    <property type="nucleotide sequence ID" value="NZ_BMLG01000001.1"/>
</dbReference>
<keyword evidence="13" id="KW-0175">Coiled coil</keyword>